<evidence type="ECO:0000256" key="1">
    <source>
        <dbReference type="SAM" id="Phobius"/>
    </source>
</evidence>
<keyword evidence="1" id="KW-1133">Transmembrane helix</keyword>
<name>A0ABX8JP49_9ENTR</name>
<feature type="transmembrane region" description="Helical" evidence="1">
    <location>
        <begin position="7"/>
        <end position="25"/>
    </location>
</feature>
<dbReference type="EMBL" id="CP076838">
    <property type="protein sequence ID" value="QWW77995.1"/>
    <property type="molecule type" value="Genomic_DNA"/>
</dbReference>
<proteinExistence type="predicted"/>
<dbReference type="RefSeq" id="WP_072039515.1">
    <property type="nucleotide sequence ID" value="NZ_CP071383.1"/>
</dbReference>
<keyword evidence="1" id="KW-0812">Transmembrane</keyword>
<dbReference type="InterPro" id="IPR049611">
    <property type="entry name" value="YncL"/>
</dbReference>
<organism evidence="2 3">
    <name type="scientific">Leclercia pneumoniae</name>
    <dbReference type="NCBI Taxonomy" id="2815358"/>
    <lineage>
        <taxon>Bacteria</taxon>
        <taxon>Pseudomonadati</taxon>
        <taxon>Pseudomonadota</taxon>
        <taxon>Gammaproteobacteria</taxon>
        <taxon>Enterobacterales</taxon>
        <taxon>Enterobacteriaceae</taxon>
        <taxon>Leclercia</taxon>
    </lineage>
</organism>
<protein>
    <submittedName>
        <fullName evidence="2">Stress response membrane protein YncL</fullName>
    </submittedName>
</protein>
<accession>A0ABX8JP49</accession>
<keyword evidence="1" id="KW-0472">Membrane</keyword>
<evidence type="ECO:0000313" key="2">
    <source>
        <dbReference type="EMBL" id="QWW77995.1"/>
    </source>
</evidence>
<sequence length="30" mass="3362">MNVSSRFIIFINVVSAGALLCLLSAKFNWF</sequence>
<reference evidence="2 3" key="1">
    <citation type="submission" date="2021-06" db="EMBL/GenBank/DDBJ databases">
        <title>Leclercia pneumoniae sp. nov.</title>
        <authorList>
            <person name="Hoenemann M."/>
            <person name="Viehweger A."/>
            <person name="Dietze N."/>
        </authorList>
    </citation>
    <scope>NUCLEOTIDE SEQUENCE [LARGE SCALE GENOMIC DNA]</scope>
    <source>
        <strain evidence="3">49125</strain>
    </source>
</reference>
<keyword evidence="3" id="KW-1185">Reference proteome</keyword>
<dbReference type="NCBIfam" id="NF000537">
    <property type="entry name" value="YncL"/>
    <property type="match status" value="1"/>
</dbReference>
<gene>
    <name evidence="2" type="primary">yncL</name>
    <name evidence="2" type="ORF">KQ929_11965</name>
</gene>
<evidence type="ECO:0000313" key="3">
    <source>
        <dbReference type="Proteomes" id="UP000683497"/>
    </source>
</evidence>
<dbReference type="Proteomes" id="UP000683497">
    <property type="component" value="Chromosome"/>
</dbReference>